<dbReference type="EMBL" id="BAABHD010000076">
    <property type="protein sequence ID" value="GAA4464067.1"/>
    <property type="molecule type" value="Genomic_DNA"/>
</dbReference>
<name>A0ABP8NAI4_9BACT</name>
<dbReference type="Gene3D" id="3.40.50.1110">
    <property type="entry name" value="SGNH hydrolase"/>
    <property type="match status" value="1"/>
</dbReference>
<keyword evidence="2" id="KW-1185">Reference proteome</keyword>
<proteinExistence type="predicted"/>
<gene>
    <name evidence="1" type="ORF">GCM10023189_42790</name>
</gene>
<sequence>MHIWVGLGGPKADKPAKFSLLHLLNPCSPMSLRLIFLLYLLVWSFQLPAQSYPPVPELPVPASFTANLPRTTSLLTSTENPPRQVRVLVYGQSISMQTWWQQVKQFLQQRYPNVQLVMENRAIGGFSSDRLKWMVANDVVPFYPDLILFHDYGNEPDYEQIIRTIRSQTTAEVIIQTDHIGIGQNEEWHDRHGNVWMPALCDKYGLALLDVRAAWKAYLAQNQLKPGKLLSDNVHLNEHGNHVMAQIVQRYLEALPKRAEELANTVRVLRSGRDFSPKNRTIRLPVTGNRIDIVWRAAADSVQPVAVTIDGQRPSTHLAGYYYSRPALKPTGFFLNRIGQLLVIRLGGKPQAEDWTLTVTAVDTIRQQLQFSVSGSRTGEDGTGRSDQPFISRSGRMQIDSTGWFRRKNPGDFRQFPWLKPGDSLHWRVFSAGQDTCQPGKEAVTTIVQGIANTEHRLALSGKGIRAIQEIRVYQPPLRP</sequence>
<comment type="caution">
    <text evidence="1">The sequence shown here is derived from an EMBL/GenBank/DDBJ whole genome shotgun (WGS) entry which is preliminary data.</text>
</comment>
<evidence type="ECO:0008006" key="3">
    <source>
        <dbReference type="Google" id="ProtNLM"/>
    </source>
</evidence>
<organism evidence="1 2">
    <name type="scientific">Nibrella saemangeumensis</name>
    <dbReference type="NCBI Taxonomy" id="1084526"/>
    <lineage>
        <taxon>Bacteria</taxon>
        <taxon>Pseudomonadati</taxon>
        <taxon>Bacteroidota</taxon>
        <taxon>Cytophagia</taxon>
        <taxon>Cytophagales</taxon>
        <taxon>Spirosomataceae</taxon>
        <taxon>Nibrella</taxon>
    </lineage>
</organism>
<reference evidence="2" key="1">
    <citation type="journal article" date="2019" name="Int. J. Syst. Evol. Microbiol.">
        <title>The Global Catalogue of Microorganisms (GCM) 10K type strain sequencing project: providing services to taxonomists for standard genome sequencing and annotation.</title>
        <authorList>
            <consortium name="The Broad Institute Genomics Platform"/>
            <consortium name="The Broad Institute Genome Sequencing Center for Infectious Disease"/>
            <person name="Wu L."/>
            <person name="Ma J."/>
        </authorList>
    </citation>
    <scope>NUCLEOTIDE SEQUENCE [LARGE SCALE GENOMIC DNA]</scope>
    <source>
        <strain evidence="2">JCM 17927</strain>
    </source>
</reference>
<dbReference type="PANTHER" id="PTHR30383">
    <property type="entry name" value="THIOESTERASE 1/PROTEASE 1/LYSOPHOSPHOLIPASE L1"/>
    <property type="match status" value="1"/>
</dbReference>
<evidence type="ECO:0000313" key="1">
    <source>
        <dbReference type="EMBL" id="GAA4464067.1"/>
    </source>
</evidence>
<accession>A0ABP8NAI4</accession>
<protein>
    <recommendedName>
        <fullName evidence="3">Lysophospholipase L1</fullName>
    </recommendedName>
</protein>
<dbReference type="Proteomes" id="UP001501175">
    <property type="component" value="Unassembled WGS sequence"/>
</dbReference>
<evidence type="ECO:0000313" key="2">
    <source>
        <dbReference type="Proteomes" id="UP001501175"/>
    </source>
</evidence>
<dbReference type="InterPro" id="IPR051532">
    <property type="entry name" value="Ester_Hydrolysis_Enzymes"/>
</dbReference>
<dbReference type="SUPFAM" id="SSF52266">
    <property type="entry name" value="SGNH hydrolase"/>
    <property type="match status" value="1"/>
</dbReference>
<dbReference type="InterPro" id="IPR036514">
    <property type="entry name" value="SGNH_hydro_sf"/>
</dbReference>